<dbReference type="HOGENOM" id="CLU_183817_0_0_10"/>
<accession>H6L9I5</accession>
<feature type="region of interest" description="Disordered" evidence="1">
    <location>
        <begin position="46"/>
        <end position="81"/>
    </location>
</feature>
<protein>
    <submittedName>
        <fullName evidence="2">Uncharacterized protein</fullName>
    </submittedName>
</protein>
<proteinExistence type="predicted"/>
<dbReference type="EMBL" id="CP002831">
    <property type="protein sequence ID" value="AFC25461.1"/>
    <property type="molecule type" value="Genomic_DNA"/>
</dbReference>
<dbReference type="KEGG" id="sgn:SGRA_2733"/>
<organism evidence="2 3">
    <name type="scientific">Saprospira grandis (strain Lewin)</name>
    <dbReference type="NCBI Taxonomy" id="984262"/>
    <lineage>
        <taxon>Bacteria</taxon>
        <taxon>Pseudomonadati</taxon>
        <taxon>Bacteroidota</taxon>
        <taxon>Saprospiria</taxon>
        <taxon>Saprospirales</taxon>
        <taxon>Saprospiraceae</taxon>
        <taxon>Saprospira</taxon>
    </lineage>
</organism>
<dbReference type="Proteomes" id="UP000007519">
    <property type="component" value="Chromosome"/>
</dbReference>
<sequence>MEIIRGYRLGGEGVNCMRVSTLIRISLRSNTNRCLAVGFNLQAQIAGPKGRRPSDAKGGGEAADRGAEGDEGPSRAASPEA</sequence>
<evidence type="ECO:0000313" key="2">
    <source>
        <dbReference type="EMBL" id="AFC25461.1"/>
    </source>
</evidence>
<evidence type="ECO:0000256" key="1">
    <source>
        <dbReference type="SAM" id="MobiDB-lite"/>
    </source>
</evidence>
<keyword evidence="3" id="KW-1185">Reference proteome</keyword>
<gene>
    <name evidence="2" type="ordered locus">SGRA_2733</name>
</gene>
<evidence type="ECO:0000313" key="3">
    <source>
        <dbReference type="Proteomes" id="UP000007519"/>
    </source>
</evidence>
<name>H6L9I5_SAPGL</name>
<dbReference type="AlphaFoldDB" id="H6L9I5"/>
<reference evidence="2 3" key="1">
    <citation type="journal article" date="2012" name="Stand. Genomic Sci.">
        <title>Complete genome sequencing and analysis of Saprospira grandis str. Lewin, a predatory marine bacterium.</title>
        <authorList>
            <person name="Saw J.H."/>
            <person name="Yuryev A."/>
            <person name="Kanbe M."/>
            <person name="Hou S."/>
            <person name="Young A.G."/>
            <person name="Aizawa S."/>
            <person name="Alam M."/>
        </authorList>
    </citation>
    <scope>NUCLEOTIDE SEQUENCE [LARGE SCALE GENOMIC DNA]</scope>
    <source>
        <strain evidence="2 3">Lewin</strain>
    </source>
</reference>